<name>A0A381V457_9ZZZZ</name>
<evidence type="ECO:0000256" key="1">
    <source>
        <dbReference type="ARBA" id="ARBA00022729"/>
    </source>
</evidence>
<evidence type="ECO:0000259" key="2">
    <source>
        <dbReference type="Pfam" id="PF13458"/>
    </source>
</evidence>
<dbReference type="SUPFAM" id="SSF53822">
    <property type="entry name" value="Periplasmic binding protein-like I"/>
    <property type="match status" value="1"/>
</dbReference>
<dbReference type="Pfam" id="PF13458">
    <property type="entry name" value="Peripla_BP_6"/>
    <property type="match status" value="1"/>
</dbReference>
<feature type="domain" description="Leucine-binding protein" evidence="2">
    <location>
        <begin position="40"/>
        <end position="374"/>
    </location>
</feature>
<dbReference type="InterPro" id="IPR028082">
    <property type="entry name" value="Peripla_BP_I"/>
</dbReference>
<organism evidence="3">
    <name type="scientific">marine metagenome</name>
    <dbReference type="NCBI Taxonomy" id="408172"/>
    <lineage>
        <taxon>unclassified sequences</taxon>
        <taxon>metagenomes</taxon>
        <taxon>ecological metagenomes</taxon>
    </lineage>
</organism>
<dbReference type="InterPro" id="IPR028081">
    <property type="entry name" value="Leu-bd"/>
</dbReference>
<dbReference type="PANTHER" id="PTHR30483:SF6">
    <property type="entry name" value="PERIPLASMIC BINDING PROTEIN OF ABC TRANSPORTER FOR NATURAL AMINO ACIDS"/>
    <property type="match status" value="1"/>
</dbReference>
<dbReference type="AlphaFoldDB" id="A0A381V457"/>
<sequence>MNNTTRRNLIKKIGQASVIGTIGSSALLNSKKVSAASKSKIRIGAPLPLTGMFSGDGEEFKRGITMAIEDINAVGGVCGHEVEAVIDDAQDSFVEQVRASFERLVRKEKVDAIVCGYLIGSPAADMDLVAEAGIPYLNQHAQVKVSEQIEANPNKYSMIFQTCPPGTYYGYGLADFLKSVPDDFLKHGKTVAVLAGDNSYSAQIHKAMRPALEKEGWKETHFEIVPYGIPDWTPTLTKIRNNPPSIIAMNDGIVGDDALFIRQFSELPTESLIYQVFTPSTPEYFDVTGDMSNGVIWSSVIGLLPDKIGHEFRRRYRKRWNGDEPSFGAAGPIYDEMQMWATAARSVSDPKDYVAVNKALKKIVHRGVAGSYHVKSSNNTVPSYPTEEKDPSIGLPHAFYQVVNREHRCVWPAPYTELAIAKPSWMS</sequence>
<dbReference type="EMBL" id="UINC01007718">
    <property type="protein sequence ID" value="SVA34751.1"/>
    <property type="molecule type" value="Genomic_DNA"/>
</dbReference>
<evidence type="ECO:0000313" key="3">
    <source>
        <dbReference type="EMBL" id="SVA34751.1"/>
    </source>
</evidence>
<reference evidence="3" key="1">
    <citation type="submission" date="2018-05" db="EMBL/GenBank/DDBJ databases">
        <authorList>
            <person name="Lanie J.A."/>
            <person name="Ng W.-L."/>
            <person name="Kazmierczak K.M."/>
            <person name="Andrzejewski T.M."/>
            <person name="Davidsen T.M."/>
            <person name="Wayne K.J."/>
            <person name="Tettelin H."/>
            <person name="Glass J.I."/>
            <person name="Rusch D."/>
            <person name="Podicherti R."/>
            <person name="Tsui H.-C.T."/>
            <person name="Winkler M.E."/>
        </authorList>
    </citation>
    <scope>NUCLEOTIDE SEQUENCE</scope>
</reference>
<keyword evidence="1" id="KW-0732">Signal</keyword>
<proteinExistence type="predicted"/>
<accession>A0A381V457</accession>
<dbReference type="Gene3D" id="3.40.50.2300">
    <property type="match status" value="2"/>
</dbReference>
<protein>
    <recommendedName>
        <fullName evidence="2">Leucine-binding protein domain-containing protein</fullName>
    </recommendedName>
</protein>
<dbReference type="InterPro" id="IPR051010">
    <property type="entry name" value="BCAA_transport"/>
</dbReference>
<gene>
    <name evidence="3" type="ORF">METZ01_LOCUS87605</name>
</gene>
<dbReference type="PANTHER" id="PTHR30483">
    <property type="entry name" value="LEUCINE-SPECIFIC-BINDING PROTEIN"/>
    <property type="match status" value="1"/>
</dbReference>